<dbReference type="InterPro" id="IPR001005">
    <property type="entry name" value="SANT/Myb"/>
</dbReference>
<sequence>MLRKKFGGPRVSAAKQVVALKPPAASVAAEDPTTAAKPSTTIAPHIDTNTPASITPEVQTSPQKISEDANISPTLQTSMTTVTEKNKEVPAVINEDSVAVNNYKTPNNVDDSEDEEETFIVPSVPAARVRTFSQTSMFSTTSTSSAIKRKKREFEKDEELDAAKFTMADLIDWRPKTENTLRSKWKEAEKKFKEEGFTVKREKKEEETVGAAEIGPKVKMDEDGNVIIDEESLVVRRNPENSVLETVDDDLMPKKLNSLSFKKNYSRTTNWSVIETELFYDILSSTGTDFSLMQEYLPFKTRADLKKKFNKEEKVNMSRINATLSKPSILNDEVIKRRIEKYIDLIDKQKEEKLAAKMKKKKKTTENPTNSDPEVIEETDATQKSETVEPETSEPKKKRIPKAKAQKESKPKKVSKKKSKKESTPIVTPSASEESVVAPPAGPVTPPTVTTRSAARRENEEAAAALLTRPRNTRFGGLFEELGSDFPYFDIEEDDKIQVPSLKKMPEQFVILRVPTATQLKVMQKTKKSIYNRIGIITPNNIKYFVGISTDSENTKSLMLHKL</sequence>
<dbReference type="CDD" id="cd00167">
    <property type="entry name" value="SANT"/>
    <property type="match status" value="1"/>
</dbReference>
<reference evidence="5" key="1">
    <citation type="submission" date="2022-11" db="UniProtKB">
        <authorList>
            <consortium name="WormBaseParasite"/>
        </authorList>
    </citation>
    <scope>IDENTIFICATION</scope>
</reference>
<accession>A0A914QN69</accession>
<feature type="region of interest" description="Disordered" evidence="2">
    <location>
        <begin position="357"/>
        <end position="456"/>
    </location>
</feature>
<dbReference type="GO" id="GO:0000126">
    <property type="term" value="C:transcription factor TFIIIB complex"/>
    <property type="evidence" value="ECO:0007669"/>
    <property type="project" value="TreeGrafter"/>
</dbReference>
<dbReference type="InterPro" id="IPR039467">
    <property type="entry name" value="TFIIIB_B''_Myb"/>
</dbReference>
<evidence type="ECO:0000313" key="5">
    <source>
        <dbReference type="WBParaSite" id="PDA_v2.g5122.t1"/>
    </source>
</evidence>
<protein>
    <submittedName>
        <fullName evidence="5">Myb-like domain-containing protein</fullName>
    </submittedName>
</protein>
<dbReference type="GO" id="GO:0070898">
    <property type="term" value="P:RNA polymerase III preinitiation complex assembly"/>
    <property type="evidence" value="ECO:0007669"/>
    <property type="project" value="TreeGrafter"/>
</dbReference>
<comment type="subcellular location">
    <subcellularLocation>
        <location evidence="1">Nucleus</location>
    </subcellularLocation>
</comment>
<dbReference type="PANTHER" id="PTHR22929:SF0">
    <property type="entry name" value="TRANSCRIPTION FACTOR TFIIIB COMPONENT B'' HOMOLOG"/>
    <property type="match status" value="1"/>
</dbReference>
<dbReference type="AlphaFoldDB" id="A0A914QN69"/>
<dbReference type="Proteomes" id="UP000887578">
    <property type="component" value="Unplaced"/>
</dbReference>
<dbReference type="SMART" id="SM00717">
    <property type="entry name" value="SANT"/>
    <property type="match status" value="1"/>
</dbReference>
<evidence type="ECO:0000259" key="3">
    <source>
        <dbReference type="SMART" id="SM00717"/>
    </source>
</evidence>
<evidence type="ECO:0000256" key="2">
    <source>
        <dbReference type="SAM" id="MobiDB-lite"/>
    </source>
</evidence>
<name>A0A914QN69_9BILA</name>
<organism evidence="4 5">
    <name type="scientific">Panagrolaimus davidi</name>
    <dbReference type="NCBI Taxonomy" id="227884"/>
    <lineage>
        <taxon>Eukaryota</taxon>
        <taxon>Metazoa</taxon>
        <taxon>Ecdysozoa</taxon>
        <taxon>Nematoda</taxon>
        <taxon>Chromadorea</taxon>
        <taxon>Rhabditida</taxon>
        <taxon>Tylenchina</taxon>
        <taxon>Panagrolaimomorpha</taxon>
        <taxon>Panagrolaimoidea</taxon>
        <taxon>Panagrolaimidae</taxon>
        <taxon>Panagrolaimus</taxon>
    </lineage>
</organism>
<dbReference type="GO" id="GO:0001156">
    <property type="term" value="F:TFIIIC-class transcription factor complex binding"/>
    <property type="evidence" value="ECO:0007669"/>
    <property type="project" value="TreeGrafter"/>
</dbReference>
<dbReference type="Pfam" id="PF15963">
    <property type="entry name" value="Myb_DNA-bind_7"/>
    <property type="match status" value="1"/>
</dbReference>
<feature type="compositionally biased region" description="Polar residues" evidence="2">
    <location>
        <begin position="36"/>
        <end position="83"/>
    </location>
</feature>
<dbReference type="GO" id="GO:0005634">
    <property type="term" value="C:nucleus"/>
    <property type="evidence" value="ECO:0007669"/>
    <property type="project" value="UniProtKB-SubCell"/>
</dbReference>
<dbReference type="InterPro" id="IPR009057">
    <property type="entry name" value="Homeodomain-like_sf"/>
</dbReference>
<feature type="domain" description="Myb-like" evidence="3">
    <location>
        <begin position="267"/>
        <end position="315"/>
    </location>
</feature>
<proteinExistence type="predicted"/>
<dbReference type="PANTHER" id="PTHR22929">
    <property type="entry name" value="RNA POLYMERASE III TRANSCRIPTION INITIATION FACTOR B"/>
    <property type="match status" value="1"/>
</dbReference>
<feature type="region of interest" description="Disordered" evidence="2">
    <location>
        <begin position="21"/>
        <end position="90"/>
    </location>
</feature>
<dbReference type="SUPFAM" id="SSF46689">
    <property type="entry name" value="Homeodomain-like"/>
    <property type="match status" value="1"/>
</dbReference>
<dbReference type="WBParaSite" id="PDA_v2.g5122.t1">
    <property type="protein sequence ID" value="PDA_v2.g5122.t1"/>
    <property type="gene ID" value="PDA_v2.g5122"/>
</dbReference>
<keyword evidence="4" id="KW-1185">Reference proteome</keyword>
<evidence type="ECO:0000256" key="1">
    <source>
        <dbReference type="ARBA" id="ARBA00004123"/>
    </source>
</evidence>
<evidence type="ECO:0000313" key="4">
    <source>
        <dbReference type="Proteomes" id="UP000887578"/>
    </source>
</evidence>